<sequence length="101" mass="10848">MEQPPFTAGVVAAITRHMNEDHAEDTVFIVRALGGRPDAATAAMTGMDADGADFTAEVDGRPVAVRIPWSRRLTERAEVRAEVVRMYDEARAALGLPARGA</sequence>
<dbReference type="SUPFAM" id="SSF50475">
    <property type="entry name" value="FMN-binding split barrel"/>
    <property type="match status" value="1"/>
</dbReference>
<dbReference type="RefSeq" id="WP_131762150.1">
    <property type="nucleotide sequence ID" value="NZ_CAACUY010000213.1"/>
</dbReference>
<proteinExistence type="predicted"/>
<evidence type="ECO:0000259" key="1">
    <source>
        <dbReference type="Pfam" id="PF10615"/>
    </source>
</evidence>
<protein>
    <submittedName>
        <fullName evidence="2">DUF2470 domain-containing protein</fullName>
    </submittedName>
</protein>
<feature type="domain" description="DUF2470" evidence="1">
    <location>
        <begin position="12"/>
        <end position="86"/>
    </location>
</feature>
<organism evidence="2 3">
    <name type="scientific">Actinomadura fibrosa</name>
    <dbReference type="NCBI Taxonomy" id="111802"/>
    <lineage>
        <taxon>Bacteria</taxon>
        <taxon>Bacillati</taxon>
        <taxon>Actinomycetota</taxon>
        <taxon>Actinomycetes</taxon>
        <taxon>Streptosporangiales</taxon>
        <taxon>Thermomonosporaceae</taxon>
        <taxon>Actinomadura</taxon>
    </lineage>
</organism>
<evidence type="ECO:0000313" key="3">
    <source>
        <dbReference type="Proteomes" id="UP001597063"/>
    </source>
</evidence>
<reference evidence="3" key="1">
    <citation type="journal article" date="2019" name="Int. J. Syst. Evol. Microbiol.">
        <title>The Global Catalogue of Microorganisms (GCM) 10K type strain sequencing project: providing services to taxonomists for standard genome sequencing and annotation.</title>
        <authorList>
            <consortium name="The Broad Institute Genomics Platform"/>
            <consortium name="The Broad Institute Genome Sequencing Center for Infectious Disease"/>
            <person name="Wu L."/>
            <person name="Ma J."/>
        </authorList>
    </citation>
    <scope>NUCLEOTIDE SEQUENCE [LARGE SCALE GENOMIC DNA]</scope>
    <source>
        <strain evidence="3">JCM 9371</strain>
    </source>
</reference>
<comment type="caution">
    <text evidence="2">The sequence shown here is derived from an EMBL/GenBank/DDBJ whole genome shotgun (WGS) entry which is preliminary data.</text>
</comment>
<dbReference type="Proteomes" id="UP001597063">
    <property type="component" value="Unassembled WGS sequence"/>
</dbReference>
<dbReference type="EMBL" id="JBHTGP010000003">
    <property type="protein sequence ID" value="MFD0684302.1"/>
    <property type="molecule type" value="Genomic_DNA"/>
</dbReference>
<evidence type="ECO:0000313" key="2">
    <source>
        <dbReference type="EMBL" id="MFD0684302.1"/>
    </source>
</evidence>
<dbReference type="InterPro" id="IPR019595">
    <property type="entry name" value="DUF2470"/>
</dbReference>
<keyword evidence="3" id="KW-1185">Reference proteome</keyword>
<accession>A0ABW2XCW0</accession>
<gene>
    <name evidence="2" type="ORF">ACFQZM_07335</name>
</gene>
<dbReference type="InterPro" id="IPR037119">
    <property type="entry name" value="Haem_oxidase_HugZ-like_sf"/>
</dbReference>
<name>A0ABW2XCW0_9ACTN</name>
<dbReference type="Gene3D" id="3.20.180.10">
    <property type="entry name" value="PNP-oxidase-like"/>
    <property type="match status" value="1"/>
</dbReference>
<dbReference type="Pfam" id="PF10615">
    <property type="entry name" value="DUF2470"/>
    <property type="match status" value="1"/>
</dbReference>